<proteinExistence type="predicted"/>
<reference evidence="1" key="2">
    <citation type="submission" date="2021-03" db="UniProtKB">
        <authorList>
            <consortium name="EnsemblPlants"/>
        </authorList>
    </citation>
    <scope>IDENTIFICATION</scope>
</reference>
<accession>A0A803NPT6</accession>
<dbReference type="AlphaFoldDB" id="A0A803NPT6"/>
<dbReference type="EnsemblPlants" id="evm.model.01.585">
    <property type="protein sequence ID" value="cds.evm.model.01.585"/>
    <property type="gene ID" value="evm.TU.01.585"/>
</dbReference>
<sequence>MRLEFRVECWGFGSGSVTEVEVRVGRVRVSLAKERYPFSFGGRSEWIGLKTLAYQLVKLPRSKQRKNNNVVYSTLDFESLKLEKEIVKSACIDVYVSYRIGHKLIKEI</sequence>
<dbReference type="Proteomes" id="UP000596661">
    <property type="component" value="Chromosome 1"/>
</dbReference>
<reference evidence="1" key="1">
    <citation type="submission" date="2018-11" db="EMBL/GenBank/DDBJ databases">
        <authorList>
            <person name="Grassa J C."/>
        </authorList>
    </citation>
    <scope>NUCLEOTIDE SEQUENCE [LARGE SCALE GENOMIC DNA]</scope>
</reference>
<dbReference type="EMBL" id="UZAU01000018">
    <property type="status" value="NOT_ANNOTATED_CDS"/>
    <property type="molecule type" value="Genomic_DNA"/>
</dbReference>
<organism evidence="1 2">
    <name type="scientific">Cannabis sativa</name>
    <name type="common">Hemp</name>
    <name type="synonym">Marijuana</name>
    <dbReference type="NCBI Taxonomy" id="3483"/>
    <lineage>
        <taxon>Eukaryota</taxon>
        <taxon>Viridiplantae</taxon>
        <taxon>Streptophyta</taxon>
        <taxon>Embryophyta</taxon>
        <taxon>Tracheophyta</taxon>
        <taxon>Spermatophyta</taxon>
        <taxon>Magnoliopsida</taxon>
        <taxon>eudicotyledons</taxon>
        <taxon>Gunneridae</taxon>
        <taxon>Pentapetalae</taxon>
        <taxon>rosids</taxon>
        <taxon>fabids</taxon>
        <taxon>Rosales</taxon>
        <taxon>Cannabaceae</taxon>
        <taxon>Cannabis</taxon>
    </lineage>
</organism>
<keyword evidence="2" id="KW-1185">Reference proteome</keyword>
<evidence type="ECO:0000313" key="2">
    <source>
        <dbReference type="Proteomes" id="UP000596661"/>
    </source>
</evidence>
<protein>
    <submittedName>
        <fullName evidence="1">Uncharacterized protein</fullName>
    </submittedName>
</protein>
<name>A0A803NPT6_CANSA</name>
<evidence type="ECO:0000313" key="1">
    <source>
        <dbReference type="EnsemblPlants" id="cds.evm.model.01.585"/>
    </source>
</evidence>
<dbReference type="Gramene" id="evm.model.01.585">
    <property type="protein sequence ID" value="cds.evm.model.01.585"/>
    <property type="gene ID" value="evm.TU.01.585"/>
</dbReference>